<evidence type="ECO:0000256" key="2">
    <source>
        <dbReference type="ARBA" id="ARBA00022490"/>
    </source>
</evidence>
<gene>
    <name evidence="8" type="ORF">GPECTOR_3g302</name>
</gene>
<feature type="compositionally biased region" description="Low complexity" evidence="6">
    <location>
        <begin position="640"/>
        <end position="657"/>
    </location>
</feature>
<evidence type="ECO:0000256" key="4">
    <source>
        <dbReference type="ARBA" id="ARBA00022737"/>
    </source>
</evidence>
<feature type="region of interest" description="Disordered" evidence="6">
    <location>
        <begin position="1004"/>
        <end position="1027"/>
    </location>
</feature>
<feature type="domain" description="EF-hand" evidence="7">
    <location>
        <begin position="261"/>
        <end position="296"/>
    </location>
</feature>
<dbReference type="SMART" id="SM00054">
    <property type="entry name" value="EFh"/>
    <property type="match status" value="2"/>
</dbReference>
<feature type="region of interest" description="Disordered" evidence="6">
    <location>
        <begin position="925"/>
        <end position="951"/>
    </location>
</feature>
<dbReference type="SUPFAM" id="SSF57938">
    <property type="entry name" value="DnaJ/Hsp40 cysteine-rich domain"/>
    <property type="match status" value="1"/>
</dbReference>
<dbReference type="InterPro" id="IPR018247">
    <property type="entry name" value="EF_Hand_1_Ca_BS"/>
</dbReference>
<dbReference type="GO" id="GO:0005737">
    <property type="term" value="C:cytoplasm"/>
    <property type="evidence" value="ECO:0007669"/>
    <property type="project" value="UniProtKB-SubCell"/>
</dbReference>
<keyword evidence="5" id="KW-0106">Calcium</keyword>
<keyword evidence="4" id="KW-0677">Repeat</keyword>
<sequence length="1048" mass="108974">MQANFTPQEQEQIDKLKANSKAAAAHVDASVCSHCHGTGTIVEIYNHRRLENYCQHCNGRGVHVYKNGVEVKETSAASATATSATARGPSGVVALHSRNAADDGGDPVAASERAAALEQDLKKIAAKAAAYTRERLQVLAVMQQPASSSSDAEGRDQAARDLVAKLDIQLERLELVRRKKQAELTKLRGGRGPEAKVSRSVQTSHVKSWLHSHGYVVKADKLHPAVTRVIAEWFRLVDEDNSRTLEAHELLAALKAAQIPCDDATISEMIAMMDMNRDGVIGWDEFEVFMTEEFAAGKSLLSGEYLLPSGLSINFGVMIGKLKRDRLLGDVMKDSKRRSKWADIARDPAALGRELATMQEAAEAANLTQAKKLSEEVEAGKVTPRRQLTTAILRAMEHNRKLQRMKSKATTTRDALPDPNEEEDGAQPLASPMPLNDGTADPIAALGYDLSSTRGVLLPSSRADSLGPSAQLGSAAPPPAGLAMRPPERGSGQGSAVAGSAAFAAASYIKAQEPPAALQAEDASPAAAPDGAQGAASRLFGNVGGRTSPVAGRHVKAPGEPSLQAPGSHAMAPTASSLLHRRRVARTMSCVAELAEGLRASSNGQGGGRGPGPRSGEAPQPSPPPLEKEGSLPALDPRRSSAGSASGSPAASPRSSAMPLQQHYLRAPGHPQHLQMRRPSRVSINSEPSGSSLGSPSSSVPAPLPNVHVPPSAAARAASGGSAATAAAAGGGSSGGVPTAPTAPPLAPAAHSAPLPPLAYAPMLAAAAWGQGTPRVYSQRMLPILPDHGQLSAFMDSTIAVARADWSARPPSPGARTKSRTDLGLTGATHGAPLPASPKASAGPHMASLGSAAELGATAAVIALAQAQGRRRSGGPGPAAARASGPSANGDFPPGASGLGGHLDMHDADDEVARLLDGDGGWSAWLERNRPDPQNGRENMLRGPRGEPLEDLEEKWARAPLPETLLRELGSQAGQRITAEGTGSGGVQQWPSAPATVLTRWHGPYSSVPGPKATHSVPNADDYEERERGFQPNWLACRGCEPAATAPR</sequence>
<dbReference type="PANTHER" id="PTHR46212:SF3">
    <property type="entry name" value="GH27120P"/>
    <property type="match status" value="1"/>
</dbReference>
<dbReference type="GO" id="GO:0048306">
    <property type="term" value="F:calcium-dependent protein binding"/>
    <property type="evidence" value="ECO:0007669"/>
    <property type="project" value="UniProtKB-ARBA"/>
</dbReference>
<keyword evidence="9" id="KW-1185">Reference proteome</keyword>
<dbReference type="EMBL" id="LSYV01000004">
    <property type="protein sequence ID" value="KXZ55154.1"/>
    <property type="molecule type" value="Genomic_DNA"/>
</dbReference>
<dbReference type="CDD" id="cd00051">
    <property type="entry name" value="EFh"/>
    <property type="match status" value="1"/>
</dbReference>
<dbReference type="SUPFAM" id="SSF47473">
    <property type="entry name" value="EF-hand"/>
    <property type="match status" value="1"/>
</dbReference>
<dbReference type="PANTHER" id="PTHR46212">
    <property type="entry name" value="PEFLIN"/>
    <property type="match status" value="1"/>
</dbReference>
<evidence type="ECO:0000256" key="1">
    <source>
        <dbReference type="ARBA" id="ARBA00004496"/>
    </source>
</evidence>
<dbReference type="Proteomes" id="UP000075714">
    <property type="component" value="Unassembled WGS sequence"/>
</dbReference>
<feature type="region of interest" description="Disordered" evidence="6">
    <location>
        <begin position="597"/>
        <end position="745"/>
    </location>
</feature>
<feature type="region of interest" description="Disordered" evidence="6">
    <location>
        <begin position="399"/>
        <end position="440"/>
    </location>
</feature>
<feature type="domain" description="EF-hand" evidence="7">
    <location>
        <begin position="225"/>
        <end position="260"/>
    </location>
</feature>
<evidence type="ECO:0000259" key="7">
    <source>
        <dbReference type="PROSITE" id="PS50222"/>
    </source>
</evidence>
<feature type="region of interest" description="Disordered" evidence="6">
    <location>
        <begin position="516"/>
        <end position="535"/>
    </location>
</feature>
<evidence type="ECO:0000256" key="3">
    <source>
        <dbReference type="ARBA" id="ARBA00022723"/>
    </source>
</evidence>
<dbReference type="PROSITE" id="PS00018">
    <property type="entry name" value="EF_HAND_1"/>
    <property type="match status" value="2"/>
</dbReference>
<feature type="compositionally biased region" description="Low complexity" evidence="6">
    <location>
        <begin position="878"/>
        <end position="888"/>
    </location>
</feature>
<evidence type="ECO:0000313" key="9">
    <source>
        <dbReference type="Proteomes" id="UP000075714"/>
    </source>
</evidence>
<dbReference type="InterPro" id="IPR036410">
    <property type="entry name" value="HSP_DnaJ_Cys-rich_dom_sf"/>
</dbReference>
<dbReference type="Gene3D" id="1.10.238.10">
    <property type="entry name" value="EF-hand"/>
    <property type="match status" value="1"/>
</dbReference>
<dbReference type="GO" id="GO:0005509">
    <property type="term" value="F:calcium ion binding"/>
    <property type="evidence" value="ECO:0007669"/>
    <property type="project" value="InterPro"/>
</dbReference>
<dbReference type="OrthoDB" id="534312at2759"/>
<feature type="region of interest" description="Disordered" evidence="6">
    <location>
        <begin position="868"/>
        <end position="905"/>
    </location>
</feature>
<dbReference type="Pfam" id="PF13499">
    <property type="entry name" value="EF-hand_7"/>
    <property type="match status" value="1"/>
</dbReference>
<accession>A0A150GZF0</accession>
<comment type="caution">
    <text evidence="8">The sequence shown here is derived from an EMBL/GenBank/DDBJ whole genome shotgun (WGS) entry which is preliminary data.</text>
</comment>
<dbReference type="InterPro" id="IPR011992">
    <property type="entry name" value="EF-hand-dom_pair"/>
</dbReference>
<name>A0A150GZF0_GONPE</name>
<evidence type="ECO:0000256" key="5">
    <source>
        <dbReference type="ARBA" id="ARBA00022837"/>
    </source>
</evidence>
<dbReference type="InterPro" id="IPR002048">
    <property type="entry name" value="EF_hand_dom"/>
</dbReference>
<feature type="region of interest" description="Disordered" evidence="6">
    <location>
        <begin position="806"/>
        <end position="845"/>
    </location>
</feature>
<feature type="compositionally biased region" description="Low complexity" evidence="6">
    <location>
        <begin position="683"/>
        <end position="728"/>
    </location>
</feature>
<keyword evidence="2" id="KW-0963">Cytoplasm</keyword>
<dbReference type="PROSITE" id="PS50222">
    <property type="entry name" value="EF_HAND_2"/>
    <property type="match status" value="2"/>
</dbReference>
<dbReference type="Gene3D" id="6.20.20.10">
    <property type="match status" value="1"/>
</dbReference>
<feature type="compositionally biased region" description="Gly residues" evidence="6">
    <location>
        <begin position="604"/>
        <end position="613"/>
    </location>
</feature>
<comment type="subcellular location">
    <subcellularLocation>
        <location evidence="1">Cytoplasm</location>
    </subcellularLocation>
</comment>
<keyword evidence="3" id="KW-0479">Metal-binding</keyword>
<dbReference type="STRING" id="33097.A0A150GZF0"/>
<organism evidence="8 9">
    <name type="scientific">Gonium pectorale</name>
    <name type="common">Green alga</name>
    <dbReference type="NCBI Taxonomy" id="33097"/>
    <lineage>
        <taxon>Eukaryota</taxon>
        <taxon>Viridiplantae</taxon>
        <taxon>Chlorophyta</taxon>
        <taxon>core chlorophytes</taxon>
        <taxon>Chlorophyceae</taxon>
        <taxon>CS clade</taxon>
        <taxon>Chlamydomonadales</taxon>
        <taxon>Volvocaceae</taxon>
        <taxon>Gonium</taxon>
    </lineage>
</organism>
<reference evidence="9" key="1">
    <citation type="journal article" date="2016" name="Nat. Commun.">
        <title>The Gonium pectorale genome demonstrates co-option of cell cycle regulation during the evolution of multicellularity.</title>
        <authorList>
            <person name="Hanschen E.R."/>
            <person name="Marriage T.N."/>
            <person name="Ferris P.J."/>
            <person name="Hamaji T."/>
            <person name="Toyoda A."/>
            <person name="Fujiyama A."/>
            <person name="Neme R."/>
            <person name="Noguchi H."/>
            <person name="Minakuchi Y."/>
            <person name="Suzuki M."/>
            <person name="Kawai-Toyooka H."/>
            <person name="Smith D.R."/>
            <person name="Sparks H."/>
            <person name="Anderson J."/>
            <person name="Bakaric R."/>
            <person name="Luria V."/>
            <person name="Karger A."/>
            <person name="Kirschner M.W."/>
            <person name="Durand P.M."/>
            <person name="Michod R.E."/>
            <person name="Nozaki H."/>
            <person name="Olson B.J."/>
        </authorList>
    </citation>
    <scope>NUCLEOTIDE SEQUENCE [LARGE SCALE GENOMIC DNA]</scope>
    <source>
        <strain evidence="9">NIES-2863</strain>
    </source>
</reference>
<feature type="region of interest" description="Disordered" evidence="6">
    <location>
        <begin position="542"/>
        <end position="570"/>
    </location>
</feature>
<evidence type="ECO:0000256" key="6">
    <source>
        <dbReference type="SAM" id="MobiDB-lite"/>
    </source>
</evidence>
<dbReference type="AlphaFoldDB" id="A0A150GZF0"/>
<evidence type="ECO:0000313" key="8">
    <source>
        <dbReference type="EMBL" id="KXZ55154.1"/>
    </source>
</evidence>
<protein>
    <recommendedName>
        <fullName evidence="7">EF-hand domain-containing protein</fullName>
    </recommendedName>
</protein>
<proteinExistence type="predicted"/>
<dbReference type="InterPro" id="IPR051426">
    <property type="entry name" value="Peflin/Sorcin_CaBP"/>
</dbReference>
<feature type="region of interest" description="Disordered" evidence="6">
    <location>
        <begin position="459"/>
        <end position="496"/>
    </location>
</feature>